<gene>
    <name evidence="8 10" type="primary">trpS</name>
    <name evidence="10" type="ORF">COT34_01680</name>
</gene>
<feature type="binding site" evidence="8">
    <location>
        <position position="132"/>
    </location>
    <ligand>
        <name>L-tryptophan</name>
        <dbReference type="ChEBI" id="CHEBI:57912"/>
    </ligand>
</feature>
<keyword evidence="4 8" id="KW-0067">ATP-binding</keyword>
<organism evidence="10 11">
    <name type="scientific">Candidatus Nealsonbacteria bacterium CG08_land_8_20_14_0_20_43_11</name>
    <dbReference type="NCBI Taxonomy" id="1974706"/>
    <lineage>
        <taxon>Bacteria</taxon>
        <taxon>Candidatus Nealsoniibacteriota</taxon>
    </lineage>
</organism>
<dbReference type="GO" id="GO:0005829">
    <property type="term" value="C:cytosol"/>
    <property type="evidence" value="ECO:0007669"/>
    <property type="project" value="TreeGrafter"/>
</dbReference>
<keyword evidence="5 8" id="KW-0648">Protein biosynthesis</keyword>
<feature type="binding site" evidence="8">
    <location>
        <begin position="16"/>
        <end position="17"/>
    </location>
    <ligand>
        <name>ATP</name>
        <dbReference type="ChEBI" id="CHEBI:30616"/>
    </ligand>
</feature>
<dbReference type="NCBIfam" id="TIGR00233">
    <property type="entry name" value="trpS"/>
    <property type="match status" value="1"/>
</dbReference>
<dbReference type="PROSITE" id="PS00178">
    <property type="entry name" value="AA_TRNA_LIGASE_I"/>
    <property type="match status" value="1"/>
</dbReference>
<dbReference type="InterPro" id="IPR050203">
    <property type="entry name" value="Trp-tRNA_synthetase"/>
</dbReference>
<feature type="binding site" evidence="8">
    <location>
        <begin position="144"/>
        <end position="146"/>
    </location>
    <ligand>
        <name>ATP</name>
        <dbReference type="ChEBI" id="CHEBI:30616"/>
    </ligand>
</feature>
<dbReference type="Gene3D" id="3.40.50.620">
    <property type="entry name" value="HUPs"/>
    <property type="match status" value="1"/>
</dbReference>
<evidence type="ECO:0000313" key="11">
    <source>
        <dbReference type="Proteomes" id="UP000229390"/>
    </source>
</evidence>
<dbReference type="InterPro" id="IPR001412">
    <property type="entry name" value="aa-tRNA-synth_I_CS"/>
</dbReference>
<feature type="short sequence motif" description="'HIGH' region" evidence="8">
    <location>
        <begin position="9"/>
        <end position="17"/>
    </location>
</feature>
<evidence type="ECO:0000256" key="9">
    <source>
        <dbReference type="RuleBase" id="RU363036"/>
    </source>
</evidence>
<dbReference type="PANTHER" id="PTHR43766">
    <property type="entry name" value="TRYPTOPHAN--TRNA LIGASE, MITOCHONDRIAL"/>
    <property type="match status" value="1"/>
</dbReference>
<comment type="similarity">
    <text evidence="1 8 9">Belongs to the class-I aminoacyl-tRNA synthetase family.</text>
</comment>
<evidence type="ECO:0000256" key="3">
    <source>
        <dbReference type="ARBA" id="ARBA00022741"/>
    </source>
</evidence>
<evidence type="ECO:0000256" key="1">
    <source>
        <dbReference type="ARBA" id="ARBA00005594"/>
    </source>
</evidence>
<evidence type="ECO:0000256" key="5">
    <source>
        <dbReference type="ARBA" id="ARBA00022917"/>
    </source>
</evidence>
<dbReference type="InterPro" id="IPR024109">
    <property type="entry name" value="Trp-tRNA-ligase_bac-type"/>
</dbReference>
<reference evidence="11" key="1">
    <citation type="submission" date="2017-09" db="EMBL/GenBank/DDBJ databases">
        <title>Depth-based differentiation of microbial function through sediment-hosted aquifers and enrichment of novel symbionts in the deep terrestrial subsurface.</title>
        <authorList>
            <person name="Probst A.J."/>
            <person name="Ladd B."/>
            <person name="Jarett J.K."/>
            <person name="Geller-Mcgrath D.E."/>
            <person name="Sieber C.M.K."/>
            <person name="Emerson J.B."/>
            <person name="Anantharaman K."/>
            <person name="Thomas B.C."/>
            <person name="Malmstrom R."/>
            <person name="Stieglmeier M."/>
            <person name="Klingl A."/>
            <person name="Woyke T."/>
            <person name="Ryan C.M."/>
            <person name="Banfield J.F."/>
        </authorList>
    </citation>
    <scope>NUCLEOTIDE SEQUENCE [LARGE SCALE GENOMIC DNA]</scope>
</reference>
<dbReference type="CDD" id="cd00806">
    <property type="entry name" value="TrpRS_core"/>
    <property type="match status" value="1"/>
</dbReference>
<dbReference type="Proteomes" id="UP000229390">
    <property type="component" value="Unassembled WGS sequence"/>
</dbReference>
<comment type="caution">
    <text evidence="10">The sequence shown here is derived from an EMBL/GenBank/DDBJ whole genome shotgun (WGS) entry which is preliminary data.</text>
</comment>
<dbReference type="InterPro" id="IPR014729">
    <property type="entry name" value="Rossmann-like_a/b/a_fold"/>
</dbReference>
<dbReference type="GO" id="GO:0005524">
    <property type="term" value="F:ATP binding"/>
    <property type="evidence" value="ECO:0007669"/>
    <property type="project" value="UniProtKB-UniRule"/>
</dbReference>
<comment type="subunit">
    <text evidence="8">Homodimer.</text>
</comment>
<evidence type="ECO:0000256" key="8">
    <source>
        <dbReference type="HAMAP-Rule" id="MF_00140"/>
    </source>
</evidence>
<feature type="short sequence motif" description="'KMSKS' region" evidence="8">
    <location>
        <begin position="192"/>
        <end position="196"/>
    </location>
</feature>
<dbReference type="AlphaFoldDB" id="A0A2M6T0I6"/>
<comment type="subcellular location">
    <subcellularLocation>
        <location evidence="8">Cytoplasm</location>
    </subcellularLocation>
</comment>
<dbReference type="SUPFAM" id="SSF52374">
    <property type="entry name" value="Nucleotidylyl transferase"/>
    <property type="match status" value="1"/>
</dbReference>
<dbReference type="GO" id="GO:0006436">
    <property type="term" value="P:tryptophanyl-tRNA aminoacylation"/>
    <property type="evidence" value="ECO:0007669"/>
    <property type="project" value="UniProtKB-UniRule"/>
</dbReference>
<keyword evidence="6 8" id="KW-0030">Aminoacyl-tRNA synthetase</keyword>
<keyword evidence="8" id="KW-0963">Cytoplasm</keyword>
<comment type="catalytic activity">
    <reaction evidence="7 8">
        <text>tRNA(Trp) + L-tryptophan + ATP = L-tryptophyl-tRNA(Trp) + AMP + diphosphate + H(+)</text>
        <dbReference type="Rhea" id="RHEA:24080"/>
        <dbReference type="Rhea" id="RHEA-COMP:9671"/>
        <dbReference type="Rhea" id="RHEA-COMP:9705"/>
        <dbReference type="ChEBI" id="CHEBI:15378"/>
        <dbReference type="ChEBI" id="CHEBI:30616"/>
        <dbReference type="ChEBI" id="CHEBI:33019"/>
        <dbReference type="ChEBI" id="CHEBI:57912"/>
        <dbReference type="ChEBI" id="CHEBI:78442"/>
        <dbReference type="ChEBI" id="CHEBI:78535"/>
        <dbReference type="ChEBI" id="CHEBI:456215"/>
        <dbReference type="EC" id="6.1.1.2"/>
    </reaction>
</comment>
<evidence type="ECO:0000313" key="10">
    <source>
        <dbReference type="EMBL" id="PIS38840.1"/>
    </source>
</evidence>
<dbReference type="InterPro" id="IPR002306">
    <property type="entry name" value="Trp-tRNA-ligase"/>
</dbReference>
<dbReference type="InterPro" id="IPR002305">
    <property type="entry name" value="aa-tRNA-synth_Ic"/>
</dbReference>
<dbReference type="Pfam" id="PF00579">
    <property type="entry name" value="tRNA-synt_1b"/>
    <property type="match status" value="1"/>
</dbReference>
<feature type="binding site" evidence="8">
    <location>
        <position position="183"/>
    </location>
    <ligand>
        <name>ATP</name>
        <dbReference type="ChEBI" id="CHEBI:30616"/>
    </ligand>
</feature>
<protein>
    <recommendedName>
        <fullName evidence="8">Tryptophan--tRNA ligase</fullName>
        <ecNumber evidence="8">6.1.1.2</ecNumber>
    </recommendedName>
    <alternativeName>
        <fullName evidence="8">Tryptophanyl-tRNA synthetase</fullName>
        <shortName evidence="8">TrpRS</shortName>
    </alternativeName>
</protein>
<feature type="binding site" evidence="8">
    <location>
        <begin position="8"/>
        <end position="10"/>
    </location>
    <ligand>
        <name>ATP</name>
        <dbReference type="ChEBI" id="CHEBI:30616"/>
    </ligand>
</feature>
<evidence type="ECO:0000256" key="6">
    <source>
        <dbReference type="ARBA" id="ARBA00023146"/>
    </source>
</evidence>
<name>A0A2M6T0I6_9BACT</name>
<dbReference type="PANTHER" id="PTHR43766:SF1">
    <property type="entry name" value="TRYPTOPHAN--TRNA LIGASE, MITOCHONDRIAL"/>
    <property type="match status" value="1"/>
</dbReference>
<dbReference type="PRINTS" id="PR01039">
    <property type="entry name" value="TRNASYNTHTRP"/>
</dbReference>
<keyword evidence="2 8" id="KW-0436">Ligase</keyword>
<dbReference type="HAMAP" id="MF_00140_B">
    <property type="entry name" value="Trp_tRNA_synth_B"/>
    <property type="match status" value="1"/>
</dbReference>
<dbReference type="FunFam" id="1.10.240.10:FF:000002">
    <property type="entry name" value="Tryptophan--tRNA ligase"/>
    <property type="match status" value="1"/>
</dbReference>
<dbReference type="EC" id="6.1.1.2" evidence="8"/>
<accession>A0A2M6T0I6</accession>
<keyword evidence="3 8" id="KW-0547">Nucleotide-binding</keyword>
<evidence type="ECO:0000256" key="4">
    <source>
        <dbReference type="ARBA" id="ARBA00022840"/>
    </source>
</evidence>
<evidence type="ECO:0000256" key="2">
    <source>
        <dbReference type="ARBA" id="ARBA00022598"/>
    </source>
</evidence>
<comment type="function">
    <text evidence="8">Catalyzes the attachment of tryptophan to tRNA(Trp).</text>
</comment>
<evidence type="ECO:0000256" key="7">
    <source>
        <dbReference type="ARBA" id="ARBA00049929"/>
    </source>
</evidence>
<dbReference type="FunFam" id="3.40.50.620:FF:000082">
    <property type="entry name" value="MSW1p Mitochondrial tryptophanyl-tRNA synthetase"/>
    <property type="match status" value="1"/>
</dbReference>
<feature type="binding site" evidence="8">
    <location>
        <begin position="192"/>
        <end position="196"/>
    </location>
    <ligand>
        <name>ATP</name>
        <dbReference type="ChEBI" id="CHEBI:30616"/>
    </ligand>
</feature>
<dbReference type="EMBL" id="PEYE01000028">
    <property type="protein sequence ID" value="PIS38840.1"/>
    <property type="molecule type" value="Genomic_DNA"/>
</dbReference>
<proteinExistence type="inferred from homology"/>
<dbReference type="GO" id="GO:0004830">
    <property type="term" value="F:tryptophan-tRNA ligase activity"/>
    <property type="evidence" value="ECO:0007669"/>
    <property type="project" value="UniProtKB-UniRule"/>
</dbReference>
<dbReference type="Gene3D" id="1.10.240.10">
    <property type="entry name" value="Tyrosyl-Transfer RNA Synthetase"/>
    <property type="match status" value="1"/>
</dbReference>
<sequence>MRVFSGIRPTGELHIGNYLGAIKSWVGLQKENECLFCIVDWHAITTPYEPKNLSRNILDTAVTYLAVGVDPTKCILFTQSQVKEHAELAWLLGTITPLGELNRMTQFKEKAKKHRDYLNAGLLNYPILMAADILLYKTEAVPVGKDQEQHVELTRTIARKFNQSFGEIFVEPKTILPKVGAKIMSLQNPRKKMSKSDDAKSYINLFDSPEVIQEKIAKAVTDPGKEIKYDLGKKPGLANLLTIYSLFSNKPVKELEKEFKGKNYSEFKKATAELLINSLAPFRRKQKELLAREVYVEEVLRQGARRAQVIAQTTIAEARQKMGLN</sequence>